<dbReference type="EMBL" id="VSSQ01055670">
    <property type="protein sequence ID" value="MPN09558.1"/>
    <property type="molecule type" value="Genomic_DNA"/>
</dbReference>
<dbReference type="SUPFAM" id="SSF56954">
    <property type="entry name" value="Outer membrane efflux proteins (OEP)"/>
    <property type="match status" value="1"/>
</dbReference>
<dbReference type="InterPro" id="IPR010131">
    <property type="entry name" value="MdtP/NodT-like"/>
</dbReference>
<gene>
    <name evidence="1" type="ORF">SDC9_156849</name>
</gene>
<dbReference type="Gene3D" id="1.20.1600.10">
    <property type="entry name" value="Outer membrane efflux proteins (OEP)"/>
    <property type="match status" value="1"/>
</dbReference>
<dbReference type="InterPro" id="IPR003423">
    <property type="entry name" value="OMP_efflux"/>
</dbReference>
<sequence>MELTDGLHDDLSLAGTPLPESISVREYHARALERRGDYKKLAAQRKIDEKEIVVAASALKPSVSFSGGYGYDYKDTSDKILESKDEWSAKLSLSVPLFDGGKGAGDVTAARSKLTQSVNSLCDKEEAILAEITDCRLSLASAAESAAAAVTEVSFAKESLGYAEVGYKEGVNSQLDVIQARSDLTDADKKLAGYLKEYRSALASLWRAGGELIEKTIGATDGGNA</sequence>
<dbReference type="PANTHER" id="PTHR30203:SF30">
    <property type="entry name" value="OUTER MEMBRANE PROTEIN-RELATED"/>
    <property type="match status" value="1"/>
</dbReference>
<evidence type="ECO:0008006" key="2">
    <source>
        <dbReference type="Google" id="ProtNLM"/>
    </source>
</evidence>
<evidence type="ECO:0000313" key="1">
    <source>
        <dbReference type="EMBL" id="MPN09558.1"/>
    </source>
</evidence>
<accession>A0A645F5C2</accession>
<dbReference type="AlphaFoldDB" id="A0A645F5C2"/>
<dbReference type="Pfam" id="PF02321">
    <property type="entry name" value="OEP"/>
    <property type="match status" value="1"/>
</dbReference>
<reference evidence="1" key="1">
    <citation type="submission" date="2019-08" db="EMBL/GenBank/DDBJ databases">
        <authorList>
            <person name="Kucharzyk K."/>
            <person name="Murdoch R.W."/>
            <person name="Higgins S."/>
            <person name="Loffler F."/>
        </authorList>
    </citation>
    <scope>NUCLEOTIDE SEQUENCE</scope>
</reference>
<dbReference type="GO" id="GO:0015562">
    <property type="term" value="F:efflux transmembrane transporter activity"/>
    <property type="evidence" value="ECO:0007669"/>
    <property type="project" value="InterPro"/>
</dbReference>
<proteinExistence type="predicted"/>
<protein>
    <recommendedName>
        <fullName evidence="2">Outer membrane protein TolC</fullName>
    </recommendedName>
</protein>
<comment type="caution">
    <text evidence="1">The sequence shown here is derived from an EMBL/GenBank/DDBJ whole genome shotgun (WGS) entry which is preliminary data.</text>
</comment>
<name>A0A645F5C2_9ZZZZ</name>
<organism evidence="1">
    <name type="scientific">bioreactor metagenome</name>
    <dbReference type="NCBI Taxonomy" id="1076179"/>
    <lineage>
        <taxon>unclassified sequences</taxon>
        <taxon>metagenomes</taxon>
        <taxon>ecological metagenomes</taxon>
    </lineage>
</organism>
<dbReference type="PANTHER" id="PTHR30203">
    <property type="entry name" value="OUTER MEMBRANE CATION EFFLUX PROTEIN"/>
    <property type="match status" value="1"/>
</dbReference>